<accession>A0ABX7JJM8</accession>
<evidence type="ECO:0000313" key="2">
    <source>
        <dbReference type="EMBL" id="QRZ13756.1"/>
    </source>
</evidence>
<gene>
    <name evidence="2" type="ORF">JWJ88_03575</name>
    <name evidence="3" type="ORF">JWJ88_17310</name>
</gene>
<dbReference type="EMBL" id="CP070368">
    <property type="protein sequence ID" value="QRZ13756.1"/>
    <property type="molecule type" value="Genomic_DNA"/>
</dbReference>
<evidence type="ECO:0000259" key="1">
    <source>
        <dbReference type="Pfam" id="PF05168"/>
    </source>
</evidence>
<name>A0ABX7JJM8_9RHOB</name>
<dbReference type="InterPro" id="IPR007842">
    <property type="entry name" value="HEPN_dom"/>
</dbReference>
<evidence type="ECO:0000313" key="3">
    <source>
        <dbReference type="EMBL" id="QRZ14723.1"/>
    </source>
</evidence>
<evidence type="ECO:0000313" key="4">
    <source>
        <dbReference type="Proteomes" id="UP000663629"/>
    </source>
</evidence>
<sequence length="152" mass="17371">MGADDRTSAFGLFNFAHTYWVSAVELDKIRREVSHPDSPVQYLYYHAIELYLKAFLRFSGSSVLDLRSIGHKLVRLYEASVGRGLPDDEETREVCRLVDSNYISARYISAGYYTRATNKALWGVCRTLHDDIEPKVNATQGVTRIRHIPLTE</sequence>
<dbReference type="SUPFAM" id="SSF81593">
    <property type="entry name" value="Nucleotidyltransferase substrate binding subunit/domain"/>
    <property type="match status" value="1"/>
</dbReference>
<feature type="domain" description="HEPN" evidence="1">
    <location>
        <begin position="42"/>
        <end position="119"/>
    </location>
</feature>
<dbReference type="EMBL" id="CP070371">
    <property type="protein sequence ID" value="QRZ14723.1"/>
    <property type="molecule type" value="Genomic_DNA"/>
</dbReference>
<organism evidence="2 4">
    <name type="scientific">Paracoccus methylovorus</name>
    <dbReference type="NCBI Taxonomy" id="2812658"/>
    <lineage>
        <taxon>Bacteria</taxon>
        <taxon>Pseudomonadati</taxon>
        <taxon>Pseudomonadota</taxon>
        <taxon>Alphaproteobacteria</taxon>
        <taxon>Rhodobacterales</taxon>
        <taxon>Paracoccaceae</taxon>
        <taxon>Paracoccus</taxon>
    </lineage>
</organism>
<dbReference type="Proteomes" id="UP000663629">
    <property type="component" value="Chromosome 1"/>
</dbReference>
<protein>
    <submittedName>
        <fullName evidence="2">HEPN domain-containing protein</fullName>
    </submittedName>
</protein>
<dbReference type="RefSeq" id="WP_205294739.1">
    <property type="nucleotide sequence ID" value="NZ_CP070368.1"/>
</dbReference>
<proteinExistence type="predicted"/>
<dbReference type="Gene3D" id="1.20.120.330">
    <property type="entry name" value="Nucleotidyltransferases domain 2"/>
    <property type="match status" value="1"/>
</dbReference>
<dbReference type="Pfam" id="PF05168">
    <property type="entry name" value="HEPN"/>
    <property type="match status" value="1"/>
</dbReference>
<reference evidence="2 4" key="1">
    <citation type="submission" date="2021-02" db="EMBL/GenBank/DDBJ databases">
        <title>Paracoccus methylovroum sp.nov., a new methanol and methylamine utilizing methylotrophic denitrifer.</title>
        <authorList>
            <person name="Timsy T."/>
            <person name="Behrendt U."/>
            <person name="Ulrich A."/>
            <person name="Spanner T."/>
            <person name="Foesel B.U."/>
            <person name="Horn M.A."/>
            <person name="Kolb S."/>
        </authorList>
    </citation>
    <scope>NUCLEOTIDE SEQUENCE [LARGE SCALE GENOMIC DNA]</scope>
    <source>
        <strain evidence="2 4">H4-D09</strain>
    </source>
</reference>
<dbReference type="Proteomes" id="UP000663629">
    <property type="component" value="Chromosome 2"/>
</dbReference>
<keyword evidence="4" id="KW-1185">Reference proteome</keyword>